<dbReference type="HOGENOM" id="CLU_3302629_0_0_2"/>
<sequence length="39" mass="4032">MVAVAEGAAVADDVAVAENVAVVRSTVGTFMQLDRSKRP</sequence>
<dbReference type="KEGG" id="hla:Hlac_0036"/>
<organism evidence="1 2">
    <name type="scientific">Halorubrum lacusprofundi (strain ATCC 49239 / DSM 5036 / JCM 8891 / ACAM 34)</name>
    <dbReference type="NCBI Taxonomy" id="416348"/>
    <lineage>
        <taxon>Archaea</taxon>
        <taxon>Methanobacteriati</taxon>
        <taxon>Methanobacteriota</taxon>
        <taxon>Stenosarchaea group</taxon>
        <taxon>Halobacteria</taxon>
        <taxon>Halobacteriales</taxon>
        <taxon>Haloferacaceae</taxon>
        <taxon>Halorubrum</taxon>
    </lineage>
</organism>
<gene>
    <name evidence="1" type="ordered locus">Hlac_0036</name>
</gene>
<dbReference type="AlphaFoldDB" id="B9LQP0"/>
<proteinExistence type="predicted"/>
<keyword evidence="2" id="KW-1185">Reference proteome</keyword>
<dbReference type="EMBL" id="CP001365">
    <property type="protein sequence ID" value="ACM55642.1"/>
    <property type="molecule type" value="Genomic_DNA"/>
</dbReference>
<accession>B9LQP0</accession>
<protein>
    <submittedName>
        <fullName evidence="1">Uncharacterized protein</fullName>
    </submittedName>
</protein>
<evidence type="ECO:0000313" key="1">
    <source>
        <dbReference type="EMBL" id="ACM55642.1"/>
    </source>
</evidence>
<dbReference type="Proteomes" id="UP000000740">
    <property type="component" value="Chromosome 1"/>
</dbReference>
<evidence type="ECO:0000313" key="2">
    <source>
        <dbReference type="Proteomes" id="UP000000740"/>
    </source>
</evidence>
<reference evidence="1 2" key="1">
    <citation type="journal article" date="2016" name="Stand. Genomic Sci.">
        <title>Complete genome sequence of the Antarctic Halorubrum lacusprofundi type strain ACAM 34.</title>
        <authorList>
            <person name="Anderson I.J."/>
            <person name="DasSarma P."/>
            <person name="Lucas S."/>
            <person name="Copeland A."/>
            <person name="Lapidus A."/>
            <person name="Del Rio T.G."/>
            <person name="Tice H."/>
            <person name="Dalin E."/>
            <person name="Bruce D.C."/>
            <person name="Goodwin L."/>
            <person name="Pitluck S."/>
            <person name="Sims D."/>
            <person name="Brettin T.S."/>
            <person name="Detter J.C."/>
            <person name="Han C.S."/>
            <person name="Larimer F."/>
            <person name="Hauser L."/>
            <person name="Land M."/>
            <person name="Ivanova N."/>
            <person name="Richardson P."/>
            <person name="Cavicchioli R."/>
            <person name="DasSarma S."/>
            <person name="Woese C.R."/>
            <person name="Kyrpides N.C."/>
        </authorList>
    </citation>
    <scope>NUCLEOTIDE SEQUENCE [LARGE SCALE GENOMIC DNA]</scope>
    <source>
        <strain evidence="2">ATCC 49239 / DSM 5036 / JCM 8891 / ACAM 34</strain>
    </source>
</reference>
<name>B9LQP0_HALLT</name>